<dbReference type="SMART" id="SM01390">
    <property type="entry name" value="Ribosomal_S4"/>
    <property type="match status" value="1"/>
</dbReference>
<evidence type="ECO:0000256" key="6">
    <source>
        <dbReference type="ARBA" id="ARBA00035254"/>
    </source>
</evidence>
<evidence type="ECO:0000256" key="3">
    <source>
        <dbReference type="ARBA" id="ARBA00022884"/>
    </source>
</evidence>
<reference evidence="11 12" key="1">
    <citation type="submission" date="2020-03" db="EMBL/GenBank/DDBJ databases">
        <title>Genomic Encyclopedia of Type Strains, Phase IV (KMG-IV): sequencing the most valuable type-strain genomes for metagenomic binning, comparative biology and taxonomic classification.</title>
        <authorList>
            <person name="Goeker M."/>
        </authorList>
    </citation>
    <scope>NUCLEOTIDE SEQUENCE [LARGE SCALE GENOMIC DNA]</scope>
    <source>
        <strain evidence="11 12">DSM 105096</strain>
    </source>
</reference>
<evidence type="ECO:0000259" key="10">
    <source>
        <dbReference type="SMART" id="SM01390"/>
    </source>
</evidence>
<comment type="subunit">
    <text evidence="7">Part of the 30S ribosomal subunit. Contacts protein S5. The interaction surface between S4 and S5 is involved in control of translational fidelity.</text>
</comment>
<dbReference type="PROSITE" id="PS50889">
    <property type="entry name" value="S4"/>
    <property type="match status" value="1"/>
</dbReference>
<evidence type="ECO:0000313" key="11">
    <source>
        <dbReference type="EMBL" id="NJC25385.1"/>
    </source>
</evidence>
<dbReference type="Gene3D" id="1.10.1050.10">
    <property type="entry name" value="Ribosomal Protein S4 Delta 41, Chain A, domain 1"/>
    <property type="match status" value="1"/>
</dbReference>
<evidence type="ECO:0000256" key="7">
    <source>
        <dbReference type="HAMAP-Rule" id="MF_01306"/>
    </source>
</evidence>
<evidence type="ECO:0000259" key="9">
    <source>
        <dbReference type="SMART" id="SM00363"/>
    </source>
</evidence>
<keyword evidence="2 7" id="KW-0699">rRNA-binding</keyword>
<dbReference type="InterPro" id="IPR002942">
    <property type="entry name" value="S4_RNA-bd"/>
</dbReference>
<evidence type="ECO:0000256" key="2">
    <source>
        <dbReference type="ARBA" id="ARBA00022730"/>
    </source>
</evidence>
<evidence type="ECO:0000256" key="5">
    <source>
        <dbReference type="ARBA" id="ARBA00023274"/>
    </source>
</evidence>
<dbReference type="GO" id="GO:0005840">
    <property type="term" value="C:ribosome"/>
    <property type="evidence" value="ECO:0007669"/>
    <property type="project" value="UniProtKB-KW"/>
</dbReference>
<dbReference type="InterPro" id="IPR018079">
    <property type="entry name" value="Ribosomal_uS4_CS"/>
</dbReference>
<evidence type="ECO:0000256" key="8">
    <source>
        <dbReference type="RuleBase" id="RU003699"/>
    </source>
</evidence>
<dbReference type="InterPro" id="IPR001912">
    <property type="entry name" value="Ribosomal_uS4_N"/>
</dbReference>
<accession>A0ABX0X8N0</accession>
<dbReference type="EMBL" id="JAATJH010000001">
    <property type="protein sequence ID" value="NJC25385.1"/>
    <property type="molecule type" value="Genomic_DNA"/>
</dbReference>
<evidence type="ECO:0000256" key="4">
    <source>
        <dbReference type="ARBA" id="ARBA00022980"/>
    </source>
</evidence>
<name>A0ABX0X8N0_9BACT</name>
<gene>
    <name evidence="7" type="primary">rpsD</name>
    <name evidence="11" type="ORF">GGR27_000866</name>
</gene>
<dbReference type="Gene3D" id="3.10.290.10">
    <property type="entry name" value="RNA-binding S4 domain"/>
    <property type="match status" value="1"/>
</dbReference>
<keyword evidence="3 7" id="KW-0694">RNA-binding</keyword>
<keyword evidence="12" id="KW-1185">Reference proteome</keyword>
<sequence>MARYTGPKAKKARALDEPIFGYSRAFERKKYKPGQHGNTRGRRRQPSDYKLQLTQKQIAKFTYGVLERQFRNLFEKAQASRGVTGEVLLQLLEARLDNVVYRLGLAPTRRAARQLVSHRHIMLNGRLNNVPSTQLRIGDTVSVRPKSQGLEVVRDTVSSKSDVRNYGWLSFDQGKMEGSFLAYPERENIPEKINTQLIVELYSK</sequence>
<dbReference type="Pfam" id="PF00163">
    <property type="entry name" value="Ribosomal_S4"/>
    <property type="match status" value="1"/>
</dbReference>
<dbReference type="InterPro" id="IPR005709">
    <property type="entry name" value="Ribosomal_uS4_bac-type"/>
</dbReference>
<comment type="caution">
    <text evidence="11">The sequence shown here is derived from an EMBL/GenBank/DDBJ whole genome shotgun (WGS) entry which is preliminary data.</text>
</comment>
<dbReference type="PANTHER" id="PTHR11831">
    <property type="entry name" value="30S 40S RIBOSOMAL PROTEIN"/>
    <property type="match status" value="1"/>
</dbReference>
<dbReference type="PANTHER" id="PTHR11831:SF4">
    <property type="entry name" value="SMALL RIBOSOMAL SUBUNIT PROTEIN US4M"/>
    <property type="match status" value="1"/>
</dbReference>
<evidence type="ECO:0000313" key="12">
    <source>
        <dbReference type="Proteomes" id="UP000770785"/>
    </source>
</evidence>
<comment type="function">
    <text evidence="7">One of the primary rRNA binding proteins, it binds directly to 16S rRNA where it nucleates assembly of the body of the 30S subunit.</text>
</comment>
<dbReference type="SMART" id="SM00363">
    <property type="entry name" value="S4"/>
    <property type="match status" value="1"/>
</dbReference>
<feature type="domain" description="RNA-binding S4" evidence="9">
    <location>
        <begin position="94"/>
        <end position="158"/>
    </location>
</feature>
<evidence type="ECO:0000256" key="1">
    <source>
        <dbReference type="ARBA" id="ARBA00007465"/>
    </source>
</evidence>
<dbReference type="NCBIfam" id="NF003717">
    <property type="entry name" value="PRK05327.1"/>
    <property type="match status" value="1"/>
</dbReference>
<organism evidence="11 12">
    <name type="scientific">Neolewinella antarctica</name>
    <dbReference type="NCBI Taxonomy" id="442734"/>
    <lineage>
        <taxon>Bacteria</taxon>
        <taxon>Pseudomonadati</taxon>
        <taxon>Bacteroidota</taxon>
        <taxon>Saprospiria</taxon>
        <taxon>Saprospirales</taxon>
        <taxon>Lewinellaceae</taxon>
        <taxon>Neolewinella</taxon>
    </lineage>
</organism>
<dbReference type="Proteomes" id="UP000770785">
    <property type="component" value="Unassembled WGS sequence"/>
</dbReference>
<dbReference type="SUPFAM" id="SSF55174">
    <property type="entry name" value="Alpha-L RNA-binding motif"/>
    <property type="match status" value="1"/>
</dbReference>
<feature type="domain" description="Small ribosomal subunit protein uS4 N-terminal" evidence="10">
    <location>
        <begin position="3"/>
        <end position="93"/>
    </location>
</feature>
<proteinExistence type="inferred from homology"/>
<dbReference type="NCBIfam" id="TIGR01017">
    <property type="entry name" value="rpsD_bact"/>
    <property type="match status" value="1"/>
</dbReference>
<dbReference type="CDD" id="cd00165">
    <property type="entry name" value="S4"/>
    <property type="match status" value="1"/>
</dbReference>
<comment type="function">
    <text evidence="7">With S5 and S12 plays an important role in translational accuracy.</text>
</comment>
<dbReference type="InterPro" id="IPR036986">
    <property type="entry name" value="S4_RNA-bd_sf"/>
</dbReference>
<dbReference type="InterPro" id="IPR022801">
    <property type="entry name" value="Ribosomal_uS4"/>
</dbReference>
<protein>
    <recommendedName>
        <fullName evidence="6 7">Small ribosomal subunit protein uS4</fullName>
    </recommendedName>
</protein>
<dbReference type="PROSITE" id="PS00632">
    <property type="entry name" value="RIBOSOMAL_S4"/>
    <property type="match status" value="1"/>
</dbReference>
<keyword evidence="5 7" id="KW-0687">Ribonucleoprotein</keyword>
<dbReference type="RefSeq" id="WP_168036138.1">
    <property type="nucleotide sequence ID" value="NZ_JAATJH010000001.1"/>
</dbReference>
<keyword evidence="4 7" id="KW-0689">Ribosomal protein</keyword>
<dbReference type="HAMAP" id="MF_01306_B">
    <property type="entry name" value="Ribosomal_uS4_B"/>
    <property type="match status" value="1"/>
</dbReference>
<comment type="similarity">
    <text evidence="1 7 8">Belongs to the universal ribosomal protein uS4 family.</text>
</comment>
<dbReference type="Pfam" id="PF01479">
    <property type="entry name" value="S4"/>
    <property type="match status" value="1"/>
</dbReference>